<comment type="caution">
    <text evidence="2">The sequence shown here is derived from an EMBL/GenBank/DDBJ whole genome shotgun (WGS) entry which is preliminary data.</text>
</comment>
<name>A0A2U2BP38_ALCFA</name>
<organism evidence="2 3">
    <name type="scientific">Alcaligenes faecalis</name>
    <dbReference type="NCBI Taxonomy" id="511"/>
    <lineage>
        <taxon>Bacteria</taxon>
        <taxon>Pseudomonadati</taxon>
        <taxon>Pseudomonadota</taxon>
        <taxon>Betaproteobacteria</taxon>
        <taxon>Burkholderiales</taxon>
        <taxon>Alcaligenaceae</taxon>
        <taxon>Alcaligenes</taxon>
    </lineage>
</organism>
<dbReference type="EMBL" id="QEXO01000001">
    <property type="protein sequence ID" value="PWE15781.1"/>
    <property type="molecule type" value="Genomic_DNA"/>
</dbReference>
<dbReference type="InterPro" id="IPR051049">
    <property type="entry name" value="Dienelactone_hydrolase-like"/>
</dbReference>
<sequence>MSTLSLTSADQHRFQAYAAGDEKAERGLIVLQEIFGVNQHIRNTCERFAEQGYRVLSPALFDRQEKNVELGYTAEDVQAGLALRNGIAQDKTLLDIQACVNALGSRKIGIVGYCWGGSLSWLAACRLQGLKAASCWYGSQIAQNAQEQPRIPVQMHFGAQDHSIPASAIQTIKDAQKDVAIYVYEPAGHGFGCDHRPDFHEASYKLAQERTLAFFAEHLR</sequence>
<dbReference type="STRING" id="511.UZ73_01750"/>
<evidence type="ECO:0000259" key="1">
    <source>
        <dbReference type="Pfam" id="PF01738"/>
    </source>
</evidence>
<gene>
    <name evidence="2" type="ORF">DF183_03355</name>
</gene>
<dbReference type="Gene3D" id="3.40.50.1820">
    <property type="entry name" value="alpha/beta hydrolase"/>
    <property type="match status" value="1"/>
</dbReference>
<dbReference type="GO" id="GO:0016787">
    <property type="term" value="F:hydrolase activity"/>
    <property type="evidence" value="ECO:0007669"/>
    <property type="project" value="InterPro"/>
</dbReference>
<dbReference type="PANTHER" id="PTHR46623:SF6">
    <property type="entry name" value="ALPHA_BETA-HYDROLASES SUPERFAMILY PROTEIN"/>
    <property type="match status" value="1"/>
</dbReference>
<dbReference type="Proteomes" id="UP000245216">
    <property type="component" value="Unassembled WGS sequence"/>
</dbReference>
<protein>
    <submittedName>
        <fullName evidence="2">Carboxymethylenebutenolidase</fullName>
    </submittedName>
</protein>
<proteinExistence type="predicted"/>
<reference evidence="2 3" key="1">
    <citation type="submission" date="2018-05" db="EMBL/GenBank/DDBJ databases">
        <title>Genome Sequence of an Efficient Indole-Degrading Bacterium, Alcaligenes sp.YBY.</title>
        <authorList>
            <person name="Yang B."/>
        </authorList>
    </citation>
    <scope>NUCLEOTIDE SEQUENCE [LARGE SCALE GENOMIC DNA]</scope>
    <source>
        <strain evidence="2 3">YBY</strain>
    </source>
</reference>
<feature type="domain" description="Dienelactone hydrolase" evidence="1">
    <location>
        <begin position="14"/>
        <end position="218"/>
    </location>
</feature>
<dbReference type="Pfam" id="PF01738">
    <property type="entry name" value="DLH"/>
    <property type="match status" value="1"/>
</dbReference>
<dbReference type="AlphaFoldDB" id="A0A2U2BP38"/>
<dbReference type="InterPro" id="IPR002925">
    <property type="entry name" value="Dienelactn_hydro"/>
</dbReference>
<dbReference type="SUPFAM" id="SSF53474">
    <property type="entry name" value="alpha/beta-Hydrolases"/>
    <property type="match status" value="1"/>
</dbReference>
<evidence type="ECO:0000313" key="2">
    <source>
        <dbReference type="EMBL" id="PWE15781.1"/>
    </source>
</evidence>
<evidence type="ECO:0000313" key="3">
    <source>
        <dbReference type="Proteomes" id="UP000245216"/>
    </source>
</evidence>
<dbReference type="PANTHER" id="PTHR46623">
    <property type="entry name" value="CARBOXYMETHYLENEBUTENOLIDASE-RELATED"/>
    <property type="match status" value="1"/>
</dbReference>
<dbReference type="RefSeq" id="WP_109088388.1">
    <property type="nucleotide sequence ID" value="NZ_QEXO01000001.1"/>
</dbReference>
<accession>A0A2U2BP38</accession>
<reference evidence="2 3" key="2">
    <citation type="submission" date="2018-05" db="EMBL/GenBank/DDBJ databases">
        <authorList>
            <person name="Lanie J.A."/>
            <person name="Ng W.-L."/>
            <person name="Kazmierczak K.M."/>
            <person name="Andrzejewski T.M."/>
            <person name="Davidsen T.M."/>
            <person name="Wayne K.J."/>
            <person name="Tettelin H."/>
            <person name="Glass J.I."/>
            <person name="Rusch D."/>
            <person name="Podicherti R."/>
            <person name="Tsui H.-C.T."/>
            <person name="Winkler M.E."/>
        </authorList>
    </citation>
    <scope>NUCLEOTIDE SEQUENCE [LARGE SCALE GENOMIC DNA]</scope>
    <source>
        <strain evidence="2 3">YBY</strain>
    </source>
</reference>
<dbReference type="InterPro" id="IPR029058">
    <property type="entry name" value="AB_hydrolase_fold"/>
</dbReference>